<dbReference type="RefSeq" id="XP_964568.1">
    <property type="nucleotide sequence ID" value="XM_959475.1"/>
</dbReference>
<gene>
    <name evidence="2" type="ORF">NCU03162</name>
</gene>
<dbReference type="HOGENOM" id="CLU_1397130_0_0_1"/>
<dbReference type="KEGG" id="ncr:NCU03162"/>
<reference evidence="2 3" key="1">
    <citation type="journal article" date="2003" name="Nature">
        <title>The genome sequence of the filamentous fungus Neurospora crassa.</title>
        <authorList>
            <person name="Galagan J.E."/>
            <person name="Calvo S.E."/>
            <person name="Borkovich K.A."/>
            <person name="Selker E.U."/>
            <person name="Read N.D."/>
            <person name="Jaffe D."/>
            <person name="FitzHugh W."/>
            <person name="Ma L.J."/>
            <person name="Smirnov S."/>
            <person name="Purcell S."/>
            <person name="Rehman B."/>
            <person name="Elkins T."/>
            <person name="Engels R."/>
            <person name="Wang S."/>
            <person name="Nielsen C.B."/>
            <person name="Butler J."/>
            <person name="Endrizzi M."/>
            <person name="Qui D."/>
            <person name="Ianakiev P."/>
            <person name="Bell-Pedersen D."/>
            <person name="Nelson M.A."/>
            <person name="Werner-Washburne M."/>
            <person name="Selitrennikoff C.P."/>
            <person name="Kinsey J.A."/>
            <person name="Braun E.L."/>
            <person name="Zelter A."/>
            <person name="Schulte U."/>
            <person name="Kothe G.O."/>
            <person name="Jedd G."/>
            <person name="Mewes W."/>
            <person name="Staben C."/>
            <person name="Marcotte E."/>
            <person name="Greenberg D."/>
            <person name="Roy A."/>
            <person name="Foley K."/>
            <person name="Naylor J."/>
            <person name="Stange-Thomann N."/>
            <person name="Barrett R."/>
            <person name="Gnerre S."/>
            <person name="Kamal M."/>
            <person name="Kamvysselis M."/>
            <person name="Mauceli E."/>
            <person name="Bielke C."/>
            <person name="Rudd S."/>
            <person name="Frishman D."/>
            <person name="Krystofova S."/>
            <person name="Rasmussen C."/>
            <person name="Metzenberg R.L."/>
            <person name="Perkins D.D."/>
            <person name="Kroken S."/>
            <person name="Cogoni C."/>
            <person name="Macino G."/>
            <person name="Catcheside D."/>
            <person name="Li W."/>
            <person name="Pratt R.J."/>
            <person name="Osmani S.A."/>
            <person name="DeSouza C.P."/>
            <person name="Glass L."/>
            <person name="Orbach M.J."/>
            <person name="Berglund J.A."/>
            <person name="Voelker R."/>
            <person name="Yarden O."/>
            <person name="Plamann M."/>
            <person name="Seiler S."/>
            <person name="Dunlap J."/>
            <person name="Radford A."/>
            <person name="Aramayo R."/>
            <person name="Natvig D.O."/>
            <person name="Alex L.A."/>
            <person name="Mannhaupt G."/>
            <person name="Ebbole D.J."/>
            <person name="Freitag M."/>
            <person name="Paulsen I."/>
            <person name="Sachs M.S."/>
            <person name="Lander E.S."/>
            <person name="Nusbaum C."/>
            <person name="Birren B."/>
        </authorList>
    </citation>
    <scope>NUCLEOTIDE SEQUENCE [LARGE SCALE GENOMIC DNA]</scope>
    <source>
        <strain evidence="3">ATCC 24698 / 74-OR23-1A / CBS 708.71 / DSM 1257 / FGSC 987</strain>
    </source>
</reference>
<dbReference type="OrthoDB" id="4576400at2759"/>
<proteinExistence type="predicted"/>
<dbReference type="PaxDb" id="5141-EFNCRP00000002967"/>
<dbReference type="InParanoid" id="Q7SEW9"/>
<evidence type="ECO:0000313" key="2">
    <source>
        <dbReference type="EMBL" id="EAA35332.1"/>
    </source>
</evidence>
<dbReference type="GeneID" id="3880708"/>
<name>Q7SEW9_NEUCR</name>
<dbReference type="Proteomes" id="UP000001805">
    <property type="component" value="Chromosome 1, Linkage Group I"/>
</dbReference>
<dbReference type="VEuPathDB" id="FungiDB:NCU03162"/>
<organism evidence="2 3">
    <name type="scientific">Neurospora crassa (strain ATCC 24698 / 74-OR23-1A / CBS 708.71 / DSM 1257 / FGSC 987)</name>
    <dbReference type="NCBI Taxonomy" id="367110"/>
    <lineage>
        <taxon>Eukaryota</taxon>
        <taxon>Fungi</taxon>
        <taxon>Dikarya</taxon>
        <taxon>Ascomycota</taxon>
        <taxon>Pezizomycotina</taxon>
        <taxon>Sordariomycetes</taxon>
        <taxon>Sordariomycetidae</taxon>
        <taxon>Sordariales</taxon>
        <taxon>Sordariaceae</taxon>
        <taxon>Neurospora</taxon>
    </lineage>
</organism>
<evidence type="ECO:0000256" key="1">
    <source>
        <dbReference type="SAM" id="MobiDB-lite"/>
    </source>
</evidence>
<dbReference type="OMA" id="EYHWYLL"/>
<protein>
    <submittedName>
        <fullName evidence="2">Uncharacterized protein</fullName>
    </submittedName>
</protein>
<evidence type="ECO:0000313" key="3">
    <source>
        <dbReference type="Proteomes" id="UP000001805"/>
    </source>
</evidence>
<dbReference type="AlphaFoldDB" id="Q7SEW9"/>
<dbReference type="EMBL" id="CM002236">
    <property type="protein sequence ID" value="EAA35332.1"/>
    <property type="molecule type" value="Genomic_DNA"/>
</dbReference>
<accession>Q7SEW9</accession>
<feature type="region of interest" description="Disordered" evidence="1">
    <location>
        <begin position="44"/>
        <end position="69"/>
    </location>
</feature>
<sequence length="214" mass="25541">MSLDELDLLQQPRATTPADEYHWYLLYQLIRGLEWLKLKVQSGDDNNDDNDNDEVRMQQQQRQQLSSEARESLKEILDKEIEEANTDNLLYAENLKQEDQANKFPQEEEVYPHDLRLGKFRQQEGYEERLERFRREWTEEAALERIAEMFGVWSDVRKKLGLTTVKDMVAVREHMQETVVDRQAARFKPTYSLYPKVQVPEEMKDVMEKRSSPK</sequence>
<keyword evidence="3" id="KW-1185">Reference proteome</keyword>